<dbReference type="OrthoDB" id="10444955at2759"/>
<dbReference type="InParanoid" id="D7FYD6"/>
<keyword evidence="2" id="KW-0472">Membrane</keyword>
<feature type="region of interest" description="Disordered" evidence="1">
    <location>
        <begin position="1"/>
        <end position="24"/>
    </location>
</feature>
<accession>D7FYD6</accession>
<name>D7FYD6_ECTSI</name>
<dbReference type="EMBL" id="FN649760">
    <property type="protein sequence ID" value="CBJ32478.1"/>
    <property type="molecule type" value="Genomic_DNA"/>
</dbReference>
<proteinExistence type="predicted"/>
<evidence type="ECO:0000256" key="2">
    <source>
        <dbReference type="SAM" id="Phobius"/>
    </source>
</evidence>
<reference evidence="3 4" key="1">
    <citation type="journal article" date="2010" name="Nature">
        <title>The Ectocarpus genome and the independent evolution of multicellularity in brown algae.</title>
        <authorList>
            <person name="Cock J.M."/>
            <person name="Sterck L."/>
            <person name="Rouze P."/>
            <person name="Scornet D."/>
            <person name="Allen A.E."/>
            <person name="Amoutzias G."/>
            <person name="Anthouard V."/>
            <person name="Artiguenave F."/>
            <person name="Aury J.M."/>
            <person name="Badger J.H."/>
            <person name="Beszteri B."/>
            <person name="Billiau K."/>
            <person name="Bonnet E."/>
            <person name="Bothwell J.H."/>
            <person name="Bowler C."/>
            <person name="Boyen C."/>
            <person name="Brownlee C."/>
            <person name="Carrano C.J."/>
            <person name="Charrier B."/>
            <person name="Cho G.Y."/>
            <person name="Coelho S.M."/>
            <person name="Collen J."/>
            <person name="Corre E."/>
            <person name="Da Silva C."/>
            <person name="Delage L."/>
            <person name="Delaroque N."/>
            <person name="Dittami S.M."/>
            <person name="Doulbeau S."/>
            <person name="Elias M."/>
            <person name="Farnham G."/>
            <person name="Gachon C.M."/>
            <person name="Gschloessl B."/>
            <person name="Heesch S."/>
            <person name="Jabbari K."/>
            <person name="Jubin C."/>
            <person name="Kawai H."/>
            <person name="Kimura K."/>
            <person name="Kloareg B."/>
            <person name="Kupper F.C."/>
            <person name="Lang D."/>
            <person name="Le Bail A."/>
            <person name="Leblanc C."/>
            <person name="Lerouge P."/>
            <person name="Lohr M."/>
            <person name="Lopez P.J."/>
            <person name="Martens C."/>
            <person name="Maumus F."/>
            <person name="Michel G."/>
            <person name="Miranda-Saavedra D."/>
            <person name="Morales J."/>
            <person name="Moreau H."/>
            <person name="Motomura T."/>
            <person name="Nagasato C."/>
            <person name="Napoli C.A."/>
            <person name="Nelson D.R."/>
            <person name="Nyvall-Collen P."/>
            <person name="Peters A.F."/>
            <person name="Pommier C."/>
            <person name="Potin P."/>
            <person name="Poulain J."/>
            <person name="Quesneville H."/>
            <person name="Read B."/>
            <person name="Rensing S.A."/>
            <person name="Ritter A."/>
            <person name="Rousvoal S."/>
            <person name="Samanta M."/>
            <person name="Samson G."/>
            <person name="Schroeder D.C."/>
            <person name="Segurens B."/>
            <person name="Strittmatter M."/>
            <person name="Tonon T."/>
            <person name="Tregear J.W."/>
            <person name="Valentin K."/>
            <person name="von Dassow P."/>
            <person name="Yamagishi T."/>
            <person name="Van de Peer Y."/>
            <person name="Wincker P."/>
        </authorList>
    </citation>
    <scope>NUCLEOTIDE SEQUENCE [LARGE SCALE GENOMIC DNA]</scope>
    <source>
        <strain evidence="4">Ec32 / CCAP1310/4</strain>
    </source>
</reference>
<feature type="transmembrane region" description="Helical" evidence="2">
    <location>
        <begin position="35"/>
        <end position="68"/>
    </location>
</feature>
<feature type="region of interest" description="Disordered" evidence="1">
    <location>
        <begin position="259"/>
        <end position="311"/>
    </location>
</feature>
<feature type="region of interest" description="Disordered" evidence="1">
    <location>
        <begin position="93"/>
        <end position="123"/>
    </location>
</feature>
<sequence length="311" mass="32389">MSIPSTSPCSATTAGARRQLSTAGRGGRRLPERIFAGLVVVVLAAWGLVFGAITLLLLPFVGIGLFLLRRNFQRGGMSRNLVARLAQKMAERGGSHGGGLGGGGLGGPMMGGGGGTPRMQRSPTEGALSSLFARMLGGGIRGMQLVGVLRSEVEKRALRHPGLSSALGGGIENFSDIEISTVASVGGNSWNSGGGGGDRRGGEPSRVVKAKLRFSGRRAGAGWAEVEVTEWAGREEEEMEFDRIFVTLDNGRTFDLTSDSFSGDDRVGEGASGVRSRRTVKGRSTSPQGSKKKARGEAGGGQPVEAEFRDK</sequence>
<protein>
    <submittedName>
        <fullName evidence="3">Uncharacterized protein</fullName>
    </submittedName>
</protein>
<organism evidence="3 4">
    <name type="scientific">Ectocarpus siliculosus</name>
    <name type="common">Brown alga</name>
    <name type="synonym">Conferva siliculosa</name>
    <dbReference type="NCBI Taxonomy" id="2880"/>
    <lineage>
        <taxon>Eukaryota</taxon>
        <taxon>Sar</taxon>
        <taxon>Stramenopiles</taxon>
        <taxon>Ochrophyta</taxon>
        <taxon>PX clade</taxon>
        <taxon>Phaeophyceae</taxon>
        <taxon>Ectocarpales</taxon>
        <taxon>Ectocarpaceae</taxon>
        <taxon>Ectocarpus</taxon>
    </lineage>
</organism>
<dbReference type="Proteomes" id="UP000002630">
    <property type="component" value="Unassembled WGS sequence"/>
</dbReference>
<keyword evidence="2" id="KW-1133">Transmembrane helix</keyword>
<evidence type="ECO:0000313" key="3">
    <source>
        <dbReference type="EMBL" id="CBJ32478.1"/>
    </source>
</evidence>
<feature type="compositionally biased region" description="Polar residues" evidence="1">
    <location>
        <begin position="1"/>
        <end position="13"/>
    </location>
</feature>
<keyword evidence="2" id="KW-0812">Transmembrane</keyword>
<dbReference type="AlphaFoldDB" id="D7FYD6"/>
<evidence type="ECO:0000256" key="1">
    <source>
        <dbReference type="SAM" id="MobiDB-lite"/>
    </source>
</evidence>
<feature type="compositionally biased region" description="Gly residues" evidence="1">
    <location>
        <begin position="95"/>
        <end position="116"/>
    </location>
</feature>
<evidence type="ECO:0000313" key="4">
    <source>
        <dbReference type="Proteomes" id="UP000002630"/>
    </source>
</evidence>
<gene>
    <name evidence="3" type="ORF">Esi_0342_0009</name>
</gene>
<keyword evidence="4" id="KW-1185">Reference proteome</keyword>